<feature type="binding site" evidence="9">
    <location>
        <position position="63"/>
    </location>
    <ligand>
        <name>substrate</name>
    </ligand>
</feature>
<evidence type="ECO:0000256" key="6">
    <source>
        <dbReference type="ARBA" id="ARBA00048577"/>
    </source>
</evidence>
<comment type="caution">
    <text evidence="13">The sequence shown here is derived from an EMBL/GenBank/DDBJ whole genome shotgun (WGS) entry which is preliminary data.</text>
</comment>
<protein>
    <recommendedName>
        <fullName evidence="7">Glutamate dehydrogenase</fullName>
    </recommendedName>
</protein>
<dbReference type="PANTHER" id="PTHR11606:SF13">
    <property type="entry name" value="GLUTAMATE DEHYDROGENASE 1, MITOCHONDRIAL"/>
    <property type="match status" value="1"/>
</dbReference>
<dbReference type="OrthoDB" id="6718861at2759"/>
<dbReference type="InterPro" id="IPR033922">
    <property type="entry name" value="NAD_bind_Glu_DH"/>
</dbReference>
<evidence type="ECO:0000256" key="2">
    <source>
        <dbReference type="ARBA" id="ARBA00006382"/>
    </source>
</evidence>
<proteinExistence type="inferred from homology"/>
<dbReference type="GO" id="GO:0000166">
    <property type="term" value="F:nucleotide binding"/>
    <property type="evidence" value="ECO:0007669"/>
    <property type="project" value="UniProtKB-KW"/>
</dbReference>
<dbReference type="EMBL" id="LSSK01000230">
    <property type="protein sequence ID" value="OMH84240.1"/>
    <property type="molecule type" value="Genomic_DNA"/>
</dbReference>
<reference evidence="14" key="1">
    <citation type="submission" date="2017-01" db="EMBL/GenBank/DDBJ databases">
        <authorList>
            <person name="Wang Y."/>
            <person name="White M."/>
            <person name="Kvist S."/>
            <person name="Moncalvo J.-M."/>
        </authorList>
    </citation>
    <scope>NUCLEOTIDE SEQUENCE [LARGE SCALE GENOMIC DNA]</scope>
    <source>
        <strain evidence="14">COL-18-3</strain>
    </source>
</reference>
<dbReference type="InterPro" id="IPR033524">
    <property type="entry name" value="Glu/Leu/Phe/Val_DH_AS"/>
</dbReference>
<dbReference type="InterPro" id="IPR046346">
    <property type="entry name" value="Aminoacid_DH-like_N_sf"/>
</dbReference>
<evidence type="ECO:0000256" key="9">
    <source>
        <dbReference type="PIRSR" id="PIRSR000185-2"/>
    </source>
</evidence>
<evidence type="ECO:0000256" key="11">
    <source>
        <dbReference type="RuleBase" id="RU004417"/>
    </source>
</evidence>
<feature type="domain" description="Glutamate/phenylalanine/leucine/valine/L-tryptophan dehydrogenase C-terminal" evidence="12">
    <location>
        <begin position="156"/>
        <end position="435"/>
    </location>
</feature>
<comment type="similarity">
    <text evidence="2 7 11">Belongs to the Glu/Leu/Phe/Val dehydrogenases family.</text>
</comment>
<dbReference type="GO" id="GO:0005739">
    <property type="term" value="C:mitochondrion"/>
    <property type="evidence" value="ECO:0007669"/>
    <property type="project" value="UniProtKB-SubCell"/>
</dbReference>
<dbReference type="PROSITE" id="PS00074">
    <property type="entry name" value="GLFV_DEHYDROGENASE"/>
    <property type="match status" value="1"/>
</dbReference>
<comment type="catalytic activity">
    <reaction evidence="6">
        <text>L-glutamate + NADP(+) + H2O = 2-oxoglutarate + NH4(+) + NADPH + H(+)</text>
        <dbReference type="Rhea" id="RHEA:11612"/>
        <dbReference type="ChEBI" id="CHEBI:15377"/>
        <dbReference type="ChEBI" id="CHEBI:15378"/>
        <dbReference type="ChEBI" id="CHEBI:16810"/>
        <dbReference type="ChEBI" id="CHEBI:28938"/>
        <dbReference type="ChEBI" id="CHEBI:29985"/>
        <dbReference type="ChEBI" id="CHEBI:57783"/>
        <dbReference type="ChEBI" id="CHEBI:58349"/>
        <dbReference type="EC" id="1.4.1.3"/>
    </reaction>
</comment>
<accession>A0A1R1PTE8</accession>
<evidence type="ECO:0000256" key="10">
    <source>
        <dbReference type="PIRSR" id="PIRSR000185-3"/>
    </source>
</evidence>
<evidence type="ECO:0000256" key="7">
    <source>
        <dbReference type="PIRNR" id="PIRNR000185"/>
    </source>
</evidence>
<dbReference type="Gene3D" id="3.40.50.10860">
    <property type="entry name" value="Leucine Dehydrogenase, chain A, domain 1"/>
    <property type="match status" value="1"/>
</dbReference>
<evidence type="ECO:0000256" key="3">
    <source>
        <dbReference type="ARBA" id="ARBA00023002"/>
    </source>
</evidence>
<dbReference type="AlphaFoldDB" id="A0A1R1PTE8"/>
<dbReference type="FunFam" id="3.40.50.720:FF:000100">
    <property type="entry name" value="Glutamate dehydrogenase 1, mitochondrial"/>
    <property type="match status" value="1"/>
</dbReference>
<dbReference type="CDD" id="cd01076">
    <property type="entry name" value="NAD_bind_1_Glu_DH"/>
    <property type="match status" value="1"/>
</dbReference>
<dbReference type="SMART" id="SM00839">
    <property type="entry name" value="ELFV_dehydrog"/>
    <property type="match status" value="1"/>
</dbReference>
<feature type="binding site" evidence="9">
    <location>
        <position position="202"/>
    </location>
    <ligand>
        <name>NAD(+)</name>
        <dbReference type="ChEBI" id="CHEBI:57540"/>
    </ligand>
</feature>
<dbReference type="Gene3D" id="3.40.50.720">
    <property type="entry name" value="NAD(P)-binding Rossmann-like Domain"/>
    <property type="match status" value="1"/>
</dbReference>
<dbReference type="PIRSF" id="PIRSF000185">
    <property type="entry name" value="Glu_DH"/>
    <property type="match status" value="1"/>
</dbReference>
<dbReference type="Pfam" id="PF00208">
    <property type="entry name" value="ELFV_dehydrog"/>
    <property type="match status" value="1"/>
</dbReference>
<evidence type="ECO:0000256" key="1">
    <source>
        <dbReference type="ARBA" id="ARBA00004173"/>
    </source>
</evidence>
<dbReference type="Pfam" id="PF02812">
    <property type="entry name" value="ELFV_dehydrog_N"/>
    <property type="match status" value="1"/>
</dbReference>
<gene>
    <name evidence="13" type="ORF">AX774_g2237</name>
</gene>
<keyword evidence="9" id="KW-0520">NAD</keyword>
<name>A0A1R1PTE8_ZANCU</name>
<dbReference type="Proteomes" id="UP000188320">
    <property type="component" value="Unassembled WGS sequence"/>
</dbReference>
<sequence length="440" mass="48143">MNAVDAVLSVIFPIENSDGEIVNIKGYRAQHSRHRLPVKGGIRYSSQVDMQEVEALASLMTYKCAIVDVPFGGAKGGIAINPNDWTEAQLERITRRYTMELCQKGFIGPGIDVPAPDIGTGGREMAWIADTYAQFNPGDVNGLGCVTGKPVSLGGVRGRAEATGLGVYYGIREFLGYPEVQEKMKHHGLIEGTTMVLQGFGNVGYWASKFFHSNGAKIIAIAEYDCGVYSRDGLDIDKLSEHKKRTGSFKGFTDATVVDDPMKLLELECDVLIPAAMERQIGLKNVKNIRAKMVGEAANGPLTPGADEYLRQRGVLVIPDMLLNAGGVCVSYFEWLKNLSHVRFGRMNKKWDEQGKSKLLNLVEANAGRKLNEAERRTLIHGAEEHELVYSGLEDTMIVACHETRSTANIKKVDYKTAALINAIAKISSVYSASGSMFTK</sequence>
<comment type="catalytic activity">
    <reaction evidence="5">
        <text>L-glutamate + NAD(+) + H2O = 2-oxoglutarate + NH4(+) + NADH + H(+)</text>
        <dbReference type="Rhea" id="RHEA:15133"/>
        <dbReference type="ChEBI" id="CHEBI:15377"/>
        <dbReference type="ChEBI" id="CHEBI:15378"/>
        <dbReference type="ChEBI" id="CHEBI:16810"/>
        <dbReference type="ChEBI" id="CHEBI:28938"/>
        <dbReference type="ChEBI" id="CHEBI:29985"/>
        <dbReference type="ChEBI" id="CHEBI:57540"/>
        <dbReference type="ChEBI" id="CHEBI:57945"/>
        <dbReference type="EC" id="1.4.1.3"/>
    </reaction>
</comment>
<comment type="subcellular location">
    <subcellularLocation>
        <location evidence="1">Mitochondrion</location>
    </subcellularLocation>
</comment>
<evidence type="ECO:0000256" key="8">
    <source>
        <dbReference type="PIRSR" id="PIRSR000185-1"/>
    </source>
</evidence>
<dbReference type="SUPFAM" id="SSF53223">
    <property type="entry name" value="Aminoacid dehydrogenase-like, N-terminal domain"/>
    <property type="match status" value="1"/>
</dbReference>
<evidence type="ECO:0000256" key="5">
    <source>
        <dbReference type="ARBA" id="ARBA00047867"/>
    </source>
</evidence>
<dbReference type="PRINTS" id="PR00082">
    <property type="entry name" value="GLFDHDRGNASE"/>
</dbReference>
<keyword evidence="9" id="KW-0547">Nucleotide-binding</keyword>
<dbReference type="GO" id="GO:0006538">
    <property type="term" value="P:L-glutamate catabolic process"/>
    <property type="evidence" value="ECO:0007669"/>
    <property type="project" value="TreeGrafter"/>
</dbReference>
<evidence type="ECO:0000256" key="4">
    <source>
        <dbReference type="ARBA" id="ARBA00023128"/>
    </source>
</evidence>
<dbReference type="InterPro" id="IPR014362">
    <property type="entry name" value="Glu_DH"/>
</dbReference>
<dbReference type="InterPro" id="IPR036291">
    <property type="entry name" value="NAD(P)-bd_dom_sf"/>
</dbReference>
<evidence type="ECO:0000313" key="14">
    <source>
        <dbReference type="Proteomes" id="UP000188320"/>
    </source>
</evidence>
<feature type="binding site" evidence="9">
    <location>
        <position position="331"/>
    </location>
    <ligand>
        <name>substrate</name>
    </ligand>
</feature>
<feature type="active site" description="Proton donor" evidence="8">
    <location>
        <position position="75"/>
    </location>
</feature>
<evidence type="ECO:0000313" key="13">
    <source>
        <dbReference type="EMBL" id="OMH84240.1"/>
    </source>
</evidence>
<feature type="site" description="Important for catalysis" evidence="10">
    <location>
        <position position="117"/>
    </location>
</feature>
<dbReference type="SUPFAM" id="SSF51735">
    <property type="entry name" value="NAD(P)-binding Rossmann-fold domains"/>
    <property type="match status" value="1"/>
</dbReference>
<feature type="binding site" evidence="9">
    <location>
        <position position="39"/>
    </location>
    <ligand>
        <name>substrate</name>
    </ligand>
</feature>
<dbReference type="PANTHER" id="PTHR11606">
    <property type="entry name" value="GLUTAMATE DEHYDROGENASE"/>
    <property type="match status" value="1"/>
</dbReference>
<dbReference type="InterPro" id="IPR006097">
    <property type="entry name" value="Glu/Leu/Phe/Val/Trp_DH_dimer"/>
</dbReference>
<keyword evidence="14" id="KW-1185">Reference proteome</keyword>
<dbReference type="GO" id="GO:0004352">
    <property type="term" value="F:glutamate dehydrogenase (NAD+) activity"/>
    <property type="evidence" value="ECO:0007669"/>
    <property type="project" value="TreeGrafter"/>
</dbReference>
<dbReference type="InterPro" id="IPR006095">
    <property type="entry name" value="Glu/Leu/Phe/Val/Trp_DH"/>
</dbReference>
<keyword evidence="3 7" id="KW-0560">Oxidoreductase</keyword>
<feature type="binding site" evidence="9">
    <location>
        <position position="163"/>
    </location>
    <ligand>
        <name>NAD(+)</name>
        <dbReference type="ChEBI" id="CHEBI:57540"/>
    </ligand>
</feature>
<dbReference type="InterPro" id="IPR006096">
    <property type="entry name" value="Glu/Leu/Phe/Val/Trp_DH_C"/>
</dbReference>
<keyword evidence="4" id="KW-0496">Mitochondrion</keyword>
<organism evidence="13 14">
    <name type="scientific">Zancudomyces culisetae</name>
    <name type="common">Gut fungus</name>
    <name type="synonym">Smittium culisetae</name>
    <dbReference type="NCBI Taxonomy" id="1213189"/>
    <lineage>
        <taxon>Eukaryota</taxon>
        <taxon>Fungi</taxon>
        <taxon>Fungi incertae sedis</taxon>
        <taxon>Zoopagomycota</taxon>
        <taxon>Kickxellomycotina</taxon>
        <taxon>Harpellomycetes</taxon>
        <taxon>Harpellales</taxon>
        <taxon>Legeriomycetaceae</taxon>
        <taxon>Zancudomyces</taxon>
    </lineage>
</organism>
<evidence type="ECO:0000259" key="12">
    <source>
        <dbReference type="SMART" id="SM00839"/>
    </source>
</evidence>